<protein>
    <submittedName>
        <fullName evidence="1">Uncharacterized protein</fullName>
    </submittedName>
</protein>
<sequence length="278" mass="31709">MDDLAMALKEVATEANHFKGKYSTRRNRELETTLKTIEEKNKTLLQEARKEADLYKSTVDRLRLEAEESLLAWSGRETSLVDCIRRAEDDRYNAQQESPLNGFAEASRSQNMTSKEEIKKLRDILKQALNEATVAKEAAGIAIEENSQLKDCLVEKENALDFVSTENETLKVSQASALEEIKELKQLLEEATKKEGNGKEESKSKEENKSKEESKNKEEGKEQAARERPSLSQYSEDGELMHFDGEDLDQLEEGNLDELEGDRNSRKKKALIRRFGIF</sequence>
<dbReference type="EMBL" id="ACHR03000066">
    <property type="protein sequence ID" value="KAE8637224.1"/>
    <property type="molecule type" value="Genomic_DNA"/>
</dbReference>
<reference evidence="1 2" key="2">
    <citation type="journal article" date="2009" name="PLoS ONE">
        <title>An integrated genetic and cytogenetic map of the cucumber genome.</title>
        <authorList>
            <person name="Ren Y."/>
            <person name="Zhang Z."/>
            <person name="Liu J."/>
            <person name="Staub J.E."/>
            <person name="Han Y."/>
            <person name="Cheng Z."/>
            <person name="Li X."/>
            <person name="Lu J."/>
            <person name="Miao H."/>
            <person name="Kang H."/>
            <person name="Xie B."/>
            <person name="Gu X."/>
            <person name="Wang X."/>
            <person name="Du Y."/>
            <person name="Jin W."/>
            <person name="Huang S."/>
        </authorList>
    </citation>
    <scope>NUCLEOTIDE SEQUENCE [LARGE SCALE GENOMIC DNA]</scope>
    <source>
        <strain evidence="2">cv. 9930</strain>
        <tissue evidence="1">Leaf</tissue>
    </source>
</reference>
<proteinExistence type="predicted"/>
<evidence type="ECO:0000313" key="2">
    <source>
        <dbReference type="Proteomes" id="UP000029981"/>
    </source>
</evidence>
<reference evidence="1 2" key="5">
    <citation type="journal article" date="2019" name="Gigascience">
        <title>A chromosome-scale genome assembly of cucumber (Cucumis sativus L.).</title>
        <authorList>
            <person name="Li Q."/>
            <person name="Li H."/>
            <person name="Huang W."/>
            <person name="Xu Y."/>
            <person name="Zhou Q."/>
            <person name="Wang S."/>
            <person name="Ruan J."/>
            <person name="Huang S."/>
            <person name="Zhang Z."/>
        </authorList>
    </citation>
    <scope>NUCLEOTIDE SEQUENCE [LARGE SCALE GENOMIC DNA]</scope>
    <source>
        <strain evidence="2">cv. 9930</strain>
        <tissue evidence="1">Leaf</tissue>
    </source>
</reference>
<accession>A0ACB6HBF3</accession>
<reference evidence="1 2" key="1">
    <citation type="journal article" date="2009" name="Nat. Genet.">
        <title>The genome of the cucumber, Cucumis sativus L.</title>
        <authorList>
            <person name="Huang S."/>
            <person name="Li R."/>
            <person name="Zhang Z."/>
            <person name="Li L."/>
            <person name="Gu X."/>
            <person name="Fan W."/>
            <person name="Lucas W.J."/>
            <person name="Wang X."/>
            <person name="Xie B."/>
            <person name="Ni P."/>
            <person name="Ren Y."/>
            <person name="Zhu H."/>
            <person name="Li J."/>
            <person name="Lin K."/>
            <person name="Jin W."/>
            <person name="Fei Z."/>
            <person name="Li G."/>
            <person name="Staub J."/>
            <person name="Kilian A."/>
            <person name="van der Vossen E.A."/>
            <person name="Wu Y."/>
            <person name="Guo J."/>
            <person name="He J."/>
            <person name="Jia Z."/>
            <person name="Ren Y."/>
            <person name="Tian G."/>
            <person name="Lu Y."/>
            <person name="Ruan J."/>
            <person name="Qian W."/>
            <person name="Wang M."/>
            <person name="Huang Q."/>
            <person name="Li B."/>
            <person name="Xuan Z."/>
            <person name="Cao J."/>
            <person name="Asan"/>
            <person name="Wu Z."/>
            <person name="Zhang J."/>
            <person name="Cai Q."/>
            <person name="Bai Y."/>
            <person name="Zhao B."/>
            <person name="Han Y."/>
            <person name="Li Y."/>
            <person name="Li X."/>
            <person name="Wang S."/>
            <person name="Shi Q."/>
            <person name="Liu S."/>
            <person name="Cho W.K."/>
            <person name="Kim J.Y."/>
            <person name="Xu Y."/>
            <person name="Heller-Uszynska K."/>
            <person name="Miao H."/>
            <person name="Cheng Z."/>
            <person name="Zhang S."/>
            <person name="Wu J."/>
            <person name="Yang Y."/>
            <person name="Kang H."/>
            <person name="Li M."/>
            <person name="Liang H."/>
            <person name="Ren X."/>
            <person name="Shi Z."/>
            <person name="Wen M."/>
            <person name="Jian M."/>
            <person name="Yang H."/>
            <person name="Zhang G."/>
            <person name="Yang Z."/>
            <person name="Chen R."/>
            <person name="Liu S."/>
            <person name="Li J."/>
            <person name="Ma L."/>
            <person name="Liu H."/>
            <person name="Zhou Y."/>
            <person name="Zhao J."/>
            <person name="Fang X."/>
            <person name="Li G."/>
            <person name="Fang L."/>
            <person name="Li Y."/>
            <person name="Liu D."/>
            <person name="Zheng H."/>
            <person name="Zhang Y."/>
            <person name="Qin N."/>
            <person name="Li Z."/>
            <person name="Yang G."/>
            <person name="Yang S."/>
            <person name="Bolund L."/>
            <person name="Kristiansen K."/>
            <person name="Zheng H."/>
            <person name="Li S."/>
            <person name="Zhang X."/>
            <person name="Yang H."/>
            <person name="Wang J."/>
            <person name="Sun R."/>
            <person name="Zhang B."/>
            <person name="Jiang S."/>
            <person name="Wang J."/>
            <person name="Du Y."/>
            <person name="Li S."/>
        </authorList>
    </citation>
    <scope>NUCLEOTIDE SEQUENCE [LARGE SCALE GENOMIC DNA]</scope>
    <source>
        <strain evidence="2">cv. 9930</strain>
        <tissue evidence="1">Leaf</tissue>
    </source>
</reference>
<reference evidence="1 2" key="3">
    <citation type="journal article" date="2010" name="BMC Genomics">
        <title>Transcriptome sequencing and comparative analysis of cucumber flowers with different sex types.</title>
        <authorList>
            <person name="Guo S."/>
            <person name="Zheng Y."/>
            <person name="Joung J.G."/>
            <person name="Liu S."/>
            <person name="Zhang Z."/>
            <person name="Crasta O.R."/>
            <person name="Sobral B.W."/>
            <person name="Xu Y."/>
            <person name="Huang S."/>
            <person name="Fei Z."/>
        </authorList>
    </citation>
    <scope>NUCLEOTIDE SEQUENCE [LARGE SCALE GENOMIC DNA]</scope>
    <source>
        <strain evidence="2">cv. 9930</strain>
        <tissue evidence="1">Leaf</tissue>
    </source>
</reference>
<keyword evidence="2" id="KW-1185">Reference proteome</keyword>
<evidence type="ECO:0000313" key="1">
    <source>
        <dbReference type="EMBL" id="KAE8637224.1"/>
    </source>
</evidence>
<reference evidence="1 2" key="4">
    <citation type="journal article" date="2011" name="BMC Genomics">
        <title>RNA-Seq improves annotation of protein-coding genes in the cucumber genome.</title>
        <authorList>
            <person name="Li Z."/>
            <person name="Zhang Z."/>
            <person name="Yan P."/>
            <person name="Huang S."/>
            <person name="Fei Z."/>
            <person name="Lin K."/>
        </authorList>
    </citation>
    <scope>NUCLEOTIDE SEQUENCE [LARGE SCALE GENOMIC DNA]</scope>
    <source>
        <strain evidence="2">cv. 9930</strain>
        <tissue evidence="1">Leaf</tissue>
    </source>
</reference>
<dbReference type="Proteomes" id="UP000029981">
    <property type="component" value="Unassembled WGS sequence"/>
</dbReference>
<gene>
    <name evidence="1" type="ORF">Csa_021619</name>
</gene>
<name>A0ACB6HBF3_CUCSA</name>
<organism evidence="1 2">
    <name type="scientific">Cucumis sativus</name>
    <name type="common">Cucumber</name>
    <dbReference type="NCBI Taxonomy" id="3659"/>
    <lineage>
        <taxon>Eukaryota</taxon>
        <taxon>Viridiplantae</taxon>
        <taxon>Streptophyta</taxon>
        <taxon>Embryophyta</taxon>
        <taxon>Tracheophyta</taxon>
        <taxon>Spermatophyta</taxon>
        <taxon>Magnoliopsida</taxon>
        <taxon>eudicotyledons</taxon>
        <taxon>Gunneridae</taxon>
        <taxon>Pentapetalae</taxon>
        <taxon>rosids</taxon>
        <taxon>fabids</taxon>
        <taxon>Cucurbitales</taxon>
        <taxon>Cucurbitaceae</taxon>
        <taxon>Benincaseae</taxon>
        <taxon>Cucumis</taxon>
    </lineage>
</organism>
<comment type="caution">
    <text evidence="1">The sequence shown here is derived from an EMBL/GenBank/DDBJ whole genome shotgun (WGS) entry which is preliminary data.</text>
</comment>